<dbReference type="EMBL" id="VSSQ01000082">
    <property type="protein sequence ID" value="MPL74680.1"/>
    <property type="molecule type" value="Genomic_DNA"/>
</dbReference>
<gene>
    <name evidence="1" type="ORF">SDC9_20497</name>
</gene>
<organism evidence="1">
    <name type="scientific">bioreactor metagenome</name>
    <dbReference type="NCBI Taxonomy" id="1076179"/>
    <lineage>
        <taxon>unclassified sequences</taxon>
        <taxon>metagenomes</taxon>
        <taxon>ecological metagenomes</taxon>
    </lineage>
</organism>
<name>A0A644U6W0_9ZZZZ</name>
<reference evidence="1" key="1">
    <citation type="submission" date="2019-08" db="EMBL/GenBank/DDBJ databases">
        <authorList>
            <person name="Kucharzyk K."/>
            <person name="Murdoch R.W."/>
            <person name="Higgins S."/>
            <person name="Loffler F."/>
        </authorList>
    </citation>
    <scope>NUCLEOTIDE SEQUENCE</scope>
</reference>
<proteinExistence type="predicted"/>
<sequence>MSDCHCNLTFFFVRQELNSLHTTALRQGNPRFVLNIRNKNIHMPEKYSGKREEGNTLAQIMSKGVANKLMCNLKNNSNDTSECKTIG</sequence>
<comment type="caution">
    <text evidence="1">The sequence shown here is derived from an EMBL/GenBank/DDBJ whole genome shotgun (WGS) entry which is preliminary data.</text>
</comment>
<evidence type="ECO:0000313" key="1">
    <source>
        <dbReference type="EMBL" id="MPL74680.1"/>
    </source>
</evidence>
<dbReference type="AlphaFoldDB" id="A0A644U6W0"/>
<accession>A0A644U6W0</accession>
<protein>
    <submittedName>
        <fullName evidence="1">Uncharacterized protein</fullName>
    </submittedName>
</protein>